<sequence>MEENFRASRRTSSPGNLRLVGNCGAAVVPPISSTSATHAVSYGDTLISPSPIDFNIDLIVSTKITN</sequence>
<evidence type="ECO:0000313" key="2">
    <source>
        <dbReference type="Proteomes" id="UP001634393"/>
    </source>
</evidence>
<name>A0ABD3STL1_9LAMI</name>
<dbReference type="EMBL" id="JBJXBP010000005">
    <property type="protein sequence ID" value="KAL3827945.1"/>
    <property type="molecule type" value="Genomic_DNA"/>
</dbReference>
<organism evidence="1 2">
    <name type="scientific">Penstemon smallii</name>
    <dbReference type="NCBI Taxonomy" id="265156"/>
    <lineage>
        <taxon>Eukaryota</taxon>
        <taxon>Viridiplantae</taxon>
        <taxon>Streptophyta</taxon>
        <taxon>Embryophyta</taxon>
        <taxon>Tracheophyta</taxon>
        <taxon>Spermatophyta</taxon>
        <taxon>Magnoliopsida</taxon>
        <taxon>eudicotyledons</taxon>
        <taxon>Gunneridae</taxon>
        <taxon>Pentapetalae</taxon>
        <taxon>asterids</taxon>
        <taxon>lamiids</taxon>
        <taxon>Lamiales</taxon>
        <taxon>Plantaginaceae</taxon>
        <taxon>Cheloneae</taxon>
        <taxon>Penstemon</taxon>
    </lineage>
</organism>
<proteinExistence type="predicted"/>
<keyword evidence="2" id="KW-1185">Reference proteome</keyword>
<accession>A0ABD3STL1</accession>
<protein>
    <submittedName>
        <fullName evidence="1">Uncharacterized protein</fullName>
    </submittedName>
</protein>
<gene>
    <name evidence="1" type="ORF">ACJIZ3_016747</name>
</gene>
<evidence type="ECO:0000313" key="1">
    <source>
        <dbReference type="EMBL" id="KAL3827945.1"/>
    </source>
</evidence>
<reference evidence="1 2" key="1">
    <citation type="submission" date="2024-12" db="EMBL/GenBank/DDBJ databases">
        <title>The unique morphological basis and parallel evolutionary history of personate flowers in Penstemon.</title>
        <authorList>
            <person name="Depatie T.H."/>
            <person name="Wessinger C.A."/>
        </authorList>
    </citation>
    <scope>NUCLEOTIDE SEQUENCE [LARGE SCALE GENOMIC DNA]</scope>
    <source>
        <strain evidence="1">WTNN_2</strain>
        <tissue evidence="1">Leaf</tissue>
    </source>
</reference>
<comment type="caution">
    <text evidence="1">The sequence shown here is derived from an EMBL/GenBank/DDBJ whole genome shotgun (WGS) entry which is preliminary data.</text>
</comment>
<dbReference type="AlphaFoldDB" id="A0ABD3STL1"/>
<dbReference type="Proteomes" id="UP001634393">
    <property type="component" value="Unassembled WGS sequence"/>
</dbReference>